<dbReference type="SUPFAM" id="SSF52540">
    <property type="entry name" value="P-loop containing nucleoside triphosphate hydrolases"/>
    <property type="match status" value="1"/>
</dbReference>
<feature type="domain" description="APS kinase" evidence="11">
    <location>
        <begin position="33"/>
        <end position="181"/>
    </location>
</feature>
<dbReference type="PANTHER" id="PTHR11055">
    <property type="entry name" value="BIFUNCTIONAL 3'-PHOSPHOADENOSINE 5'-PHOSPHOSULFATE SYNTHASE"/>
    <property type="match status" value="1"/>
</dbReference>
<evidence type="ECO:0000256" key="5">
    <source>
        <dbReference type="ARBA" id="ARBA00022679"/>
    </source>
</evidence>
<feature type="binding site" evidence="9">
    <location>
        <begin position="40"/>
        <end position="47"/>
    </location>
    <ligand>
        <name>ATP</name>
        <dbReference type="ChEBI" id="CHEBI:30616"/>
    </ligand>
</feature>
<dbReference type="RefSeq" id="WP_173221158.1">
    <property type="nucleotide sequence ID" value="NZ_CP048104.1"/>
</dbReference>
<organism evidence="12 13">
    <name type="scientific">Kroppenstedtia pulmonis</name>
    <dbReference type="NCBI Taxonomy" id="1380685"/>
    <lineage>
        <taxon>Bacteria</taxon>
        <taxon>Bacillati</taxon>
        <taxon>Bacillota</taxon>
        <taxon>Bacilli</taxon>
        <taxon>Bacillales</taxon>
        <taxon>Thermoactinomycetaceae</taxon>
        <taxon>Kroppenstedtia</taxon>
    </lineage>
</organism>
<comment type="similarity">
    <text evidence="4 9 10">Belongs to the APS kinase family.</text>
</comment>
<accession>A0A7D3XPY7</accession>
<feature type="active site" description="Phosphoserine intermediate" evidence="9">
    <location>
        <position position="114"/>
    </location>
</feature>
<evidence type="ECO:0000256" key="7">
    <source>
        <dbReference type="ARBA" id="ARBA00022777"/>
    </source>
</evidence>
<evidence type="ECO:0000256" key="2">
    <source>
        <dbReference type="ARBA" id="ARBA00002632"/>
    </source>
</evidence>
<dbReference type="HAMAP" id="MF_00065">
    <property type="entry name" value="Adenylyl_sulf_kinase"/>
    <property type="match status" value="1"/>
</dbReference>
<dbReference type="Proteomes" id="UP000503088">
    <property type="component" value="Chromosome"/>
</dbReference>
<dbReference type="InterPro" id="IPR059117">
    <property type="entry name" value="APS_kinase_dom"/>
</dbReference>
<keyword evidence="6 9" id="KW-0547">Nucleotide-binding</keyword>
<comment type="function">
    <text evidence="2 9 10">Catalyzes the synthesis of activated sulfate.</text>
</comment>
<name>A0A7D3XPY7_9BACL</name>
<dbReference type="GO" id="GO:0004020">
    <property type="term" value="F:adenylylsulfate kinase activity"/>
    <property type="evidence" value="ECO:0007669"/>
    <property type="project" value="UniProtKB-UniRule"/>
</dbReference>
<evidence type="ECO:0000256" key="8">
    <source>
        <dbReference type="ARBA" id="ARBA00022840"/>
    </source>
</evidence>
<dbReference type="EMBL" id="CP048104">
    <property type="protein sequence ID" value="QKG83942.1"/>
    <property type="molecule type" value="Genomic_DNA"/>
</dbReference>
<dbReference type="NCBIfam" id="TIGR00455">
    <property type="entry name" value="apsK"/>
    <property type="match status" value="1"/>
</dbReference>
<dbReference type="EC" id="2.7.1.25" evidence="9 10"/>
<dbReference type="InterPro" id="IPR027417">
    <property type="entry name" value="P-loop_NTPase"/>
</dbReference>
<comment type="pathway">
    <text evidence="3 9 10">Sulfur metabolism; hydrogen sulfide biosynthesis; sulfite from sulfate: step 2/3.</text>
</comment>
<dbReference type="PANTHER" id="PTHR11055:SF1">
    <property type="entry name" value="PAPS SYNTHETASE, ISOFORM D"/>
    <property type="match status" value="1"/>
</dbReference>
<evidence type="ECO:0000256" key="1">
    <source>
        <dbReference type="ARBA" id="ARBA00001823"/>
    </source>
</evidence>
<evidence type="ECO:0000256" key="10">
    <source>
        <dbReference type="RuleBase" id="RU004347"/>
    </source>
</evidence>
<dbReference type="UniPathway" id="UPA00140">
    <property type="reaction ID" value="UER00205"/>
</dbReference>
<evidence type="ECO:0000256" key="6">
    <source>
        <dbReference type="ARBA" id="ARBA00022741"/>
    </source>
</evidence>
<dbReference type="AlphaFoldDB" id="A0A7D3XPY7"/>
<keyword evidence="9" id="KW-0597">Phosphoprotein</keyword>
<dbReference type="GO" id="GO:0070814">
    <property type="term" value="P:hydrogen sulfide biosynthetic process"/>
    <property type="evidence" value="ECO:0007669"/>
    <property type="project" value="UniProtKB-UniRule"/>
</dbReference>
<dbReference type="GO" id="GO:0000103">
    <property type="term" value="P:sulfate assimilation"/>
    <property type="evidence" value="ECO:0007669"/>
    <property type="project" value="UniProtKB-UniRule"/>
</dbReference>
<dbReference type="CDD" id="cd02027">
    <property type="entry name" value="APSK"/>
    <property type="match status" value="1"/>
</dbReference>
<proteinExistence type="inferred from homology"/>
<evidence type="ECO:0000256" key="4">
    <source>
        <dbReference type="ARBA" id="ARBA00007008"/>
    </source>
</evidence>
<keyword evidence="8 9" id="KW-0067">ATP-binding</keyword>
<dbReference type="FunFam" id="3.40.50.300:FF:000212">
    <property type="entry name" value="Adenylyl-sulfate kinase"/>
    <property type="match status" value="1"/>
</dbReference>
<dbReference type="GO" id="GO:0005524">
    <property type="term" value="F:ATP binding"/>
    <property type="evidence" value="ECO:0007669"/>
    <property type="project" value="UniProtKB-UniRule"/>
</dbReference>
<comment type="catalytic activity">
    <reaction evidence="1 9 10">
        <text>adenosine 5'-phosphosulfate + ATP = 3'-phosphoadenylyl sulfate + ADP + H(+)</text>
        <dbReference type="Rhea" id="RHEA:24152"/>
        <dbReference type="ChEBI" id="CHEBI:15378"/>
        <dbReference type="ChEBI" id="CHEBI:30616"/>
        <dbReference type="ChEBI" id="CHEBI:58243"/>
        <dbReference type="ChEBI" id="CHEBI:58339"/>
        <dbReference type="ChEBI" id="CHEBI:456216"/>
        <dbReference type="EC" id="2.7.1.25"/>
    </reaction>
</comment>
<reference evidence="12 13" key="1">
    <citation type="submission" date="2020-01" db="EMBL/GenBank/DDBJ databases">
        <authorList>
            <person name="Gulvik C.A."/>
            <person name="Batra D.G."/>
        </authorList>
    </citation>
    <scope>NUCLEOTIDE SEQUENCE [LARGE SCALE GENOMIC DNA]</scope>
    <source>
        <strain evidence="12 13">W9323</strain>
    </source>
</reference>
<dbReference type="Pfam" id="PF01583">
    <property type="entry name" value="APS_kinase"/>
    <property type="match status" value="1"/>
</dbReference>
<evidence type="ECO:0000313" key="12">
    <source>
        <dbReference type="EMBL" id="QKG83942.1"/>
    </source>
</evidence>
<evidence type="ECO:0000259" key="11">
    <source>
        <dbReference type="Pfam" id="PF01583"/>
    </source>
</evidence>
<sequence>MSEAKVLRKPGNLVWQESVVSKEERRRRNGHGSCVLWLTGLSGAGKSTLAQAVSRQLENRGVSSYVLDGDNLRHGLNRGLGFSSEGRRENIRRVGEVAKMFVDSGLIVLAALISPWRRDRECVRNSLEPGEFVEVFVDCPLEICEERDPKGLYQKVRQGEILNFTGISAPYEPPLAPELTIETHSQGLEEAVDQIMSYLEEQKLIQKQGDNR</sequence>
<gene>
    <name evidence="9 12" type="primary">cysC</name>
    <name evidence="12" type="ORF">GXN76_05265</name>
</gene>
<protein>
    <recommendedName>
        <fullName evidence="9 10">Adenylyl-sulfate kinase</fullName>
        <ecNumber evidence="9 10">2.7.1.25</ecNumber>
    </recommendedName>
    <alternativeName>
        <fullName evidence="9">APS kinase</fullName>
    </alternativeName>
    <alternativeName>
        <fullName evidence="9">ATP adenosine-5'-phosphosulfate 3'-phosphotransferase</fullName>
    </alternativeName>
    <alternativeName>
        <fullName evidence="9">Adenosine-5'-phosphosulfate kinase</fullName>
    </alternativeName>
</protein>
<evidence type="ECO:0000256" key="3">
    <source>
        <dbReference type="ARBA" id="ARBA00004806"/>
    </source>
</evidence>
<dbReference type="InterPro" id="IPR002891">
    <property type="entry name" value="APS"/>
</dbReference>
<dbReference type="NCBIfam" id="NF003013">
    <property type="entry name" value="PRK03846.1"/>
    <property type="match status" value="1"/>
</dbReference>
<keyword evidence="5 9" id="KW-0808">Transferase</keyword>
<keyword evidence="13" id="KW-1185">Reference proteome</keyword>
<dbReference type="KEGG" id="kpul:GXN76_05265"/>
<dbReference type="Gene3D" id="3.40.50.300">
    <property type="entry name" value="P-loop containing nucleotide triphosphate hydrolases"/>
    <property type="match status" value="1"/>
</dbReference>
<evidence type="ECO:0000256" key="9">
    <source>
        <dbReference type="HAMAP-Rule" id="MF_00065"/>
    </source>
</evidence>
<keyword evidence="7 9" id="KW-0418">Kinase</keyword>
<evidence type="ECO:0000313" key="13">
    <source>
        <dbReference type="Proteomes" id="UP000503088"/>
    </source>
</evidence>